<dbReference type="InterPro" id="IPR010987">
    <property type="entry name" value="Glutathione-S-Trfase_C-like"/>
</dbReference>
<comment type="similarity">
    <text evidence="1">Belongs to the GST superfamily.</text>
</comment>
<dbReference type="Pfam" id="PF00043">
    <property type="entry name" value="GST_C"/>
    <property type="match status" value="1"/>
</dbReference>
<dbReference type="OrthoDB" id="249703at2759"/>
<dbReference type="PANTHER" id="PTHR43986:SF1">
    <property type="entry name" value="ELONGATION FACTOR 1-GAMMA"/>
    <property type="match status" value="1"/>
</dbReference>
<protein>
    <submittedName>
        <fullName evidence="4">Elongation factor 1-gamma 1</fullName>
    </submittedName>
</protein>
<reference evidence="4" key="1">
    <citation type="submission" date="2018-04" db="EMBL/GenBank/DDBJ databases">
        <title>Whole genome sequencing of Hypsizygus marmoreus.</title>
        <authorList>
            <person name="Choi I.-G."/>
            <person name="Min B."/>
            <person name="Kim J.-G."/>
            <person name="Kim S."/>
            <person name="Oh Y.-L."/>
            <person name="Kong W.-S."/>
            <person name="Park H."/>
            <person name="Jeong J."/>
            <person name="Song E.-S."/>
        </authorList>
    </citation>
    <scope>NUCLEOTIDE SEQUENCE [LARGE SCALE GENOMIC DNA]</scope>
    <source>
        <strain evidence="4">51987-8</strain>
    </source>
</reference>
<keyword evidence="5" id="KW-1185">Reference proteome</keyword>
<feature type="domain" description="GST C-terminal" evidence="3">
    <location>
        <begin position="107"/>
        <end position="243"/>
    </location>
</feature>
<dbReference type="GO" id="GO:0005634">
    <property type="term" value="C:nucleus"/>
    <property type="evidence" value="ECO:0007669"/>
    <property type="project" value="TreeGrafter"/>
</dbReference>
<evidence type="ECO:0000256" key="1">
    <source>
        <dbReference type="RuleBase" id="RU003494"/>
    </source>
</evidence>
<dbReference type="AlphaFoldDB" id="A0A369J937"/>
<evidence type="ECO:0000259" key="2">
    <source>
        <dbReference type="PROSITE" id="PS50404"/>
    </source>
</evidence>
<sequence>MSITLWSTRVQGSGKTARLLNSCLTVVLILIMDGWIRAAAALGGIPIELPAAYKHYVDNTKPEFLAKFPHGKIPGLETADGFKLFESVAIARYVAALAPDSGLLGKDLKESALVDQWIHLAESEIDLYTSLIGNLIRGVISPYSKAIHTTFAQRQLRALQTLNTHLASHTFFVGERITLADIHVAMIIQRTTWVTFDAPLRKQLNHLVRHLETIINQPLFRDIFTPVAYVEKALGYMPPKKDVK</sequence>
<accession>A0A369J937</accession>
<evidence type="ECO:0000313" key="4">
    <source>
        <dbReference type="EMBL" id="RDB17710.1"/>
    </source>
</evidence>
<gene>
    <name evidence="4" type="ORF">Hypma_001175</name>
</gene>
<dbReference type="GO" id="GO:0005737">
    <property type="term" value="C:cytoplasm"/>
    <property type="evidence" value="ECO:0007669"/>
    <property type="project" value="TreeGrafter"/>
</dbReference>
<keyword evidence="4" id="KW-0251">Elongation factor</keyword>
<dbReference type="SFLD" id="SFLDS00019">
    <property type="entry name" value="Glutathione_Transferase_(cytos"/>
    <property type="match status" value="1"/>
</dbReference>
<dbReference type="CDD" id="cd03044">
    <property type="entry name" value="GST_N_EF1Bgamma"/>
    <property type="match status" value="1"/>
</dbReference>
<dbReference type="Pfam" id="PF02798">
    <property type="entry name" value="GST_N"/>
    <property type="match status" value="1"/>
</dbReference>
<dbReference type="SUPFAM" id="SSF52833">
    <property type="entry name" value="Thioredoxin-like"/>
    <property type="match status" value="1"/>
</dbReference>
<dbReference type="InterPro" id="IPR040079">
    <property type="entry name" value="Glutathione_S-Trfase"/>
</dbReference>
<dbReference type="InterPro" id="IPR004046">
    <property type="entry name" value="GST_C"/>
</dbReference>
<dbReference type="FunCoup" id="A0A369J937">
    <property type="interactions" value="617"/>
</dbReference>
<dbReference type="CDD" id="cd03181">
    <property type="entry name" value="GST_C_EF1Bgamma_like"/>
    <property type="match status" value="1"/>
</dbReference>
<dbReference type="InterPro" id="IPR004045">
    <property type="entry name" value="Glutathione_S-Trfase_N"/>
</dbReference>
<dbReference type="Gene3D" id="1.20.1050.10">
    <property type="match status" value="1"/>
</dbReference>
<dbReference type="STRING" id="39966.A0A369J937"/>
<dbReference type="PROSITE" id="PS50405">
    <property type="entry name" value="GST_CTER"/>
    <property type="match status" value="1"/>
</dbReference>
<dbReference type="InterPro" id="IPR036282">
    <property type="entry name" value="Glutathione-S-Trfase_C_sf"/>
</dbReference>
<dbReference type="InParanoid" id="A0A369J937"/>
<dbReference type="Gene3D" id="3.40.30.10">
    <property type="entry name" value="Glutaredoxin"/>
    <property type="match status" value="1"/>
</dbReference>
<keyword evidence="4" id="KW-0648">Protein biosynthesis</keyword>
<feature type="domain" description="GST N-terminal" evidence="2">
    <location>
        <begin position="1"/>
        <end position="102"/>
    </location>
</feature>
<comment type="caution">
    <text evidence="4">The sequence shown here is derived from an EMBL/GenBank/DDBJ whole genome shotgun (WGS) entry which is preliminary data.</text>
</comment>
<dbReference type="InterPro" id="IPR036249">
    <property type="entry name" value="Thioredoxin-like_sf"/>
</dbReference>
<dbReference type="SFLD" id="SFLDG00358">
    <property type="entry name" value="Main_(cytGST)"/>
    <property type="match status" value="1"/>
</dbReference>
<proteinExistence type="inferred from homology"/>
<evidence type="ECO:0000313" key="5">
    <source>
        <dbReference type="Proteomes" id="UP000076154"/>
    </source>
</evidence>
<dbReference type="GO" id="GO:0003746">
    <property type="term" value="F:translation elongation factor activity"/>
    <property type="evidence" value="ECO:0007669"/>
    <property type="project" value="UniProtKB-KW"/>
</dbReference>
<dbReference type="EMBL" id="LUEZ02000110">
    <property type="protein sequence ID" value="RDB17710.1"/>
    <property type="molecule type" value="Genomic_DNA"/>
</dbReference>
<evidence type="ECO:0000259" key="3">
    <source>
        <dbReference type="PROSITE" id="PS50405"/>
    </source>
</evidence>
<dbReference type="Proteomes" id="UP000076154">
    <property type="component" value="Unassembled WGS sequence"/>
</dbReference>
<dbReference type="SUPFAM" id="SSF47616">
    <property type="entry name" value="GST C-terminal domain-like"/>
    <property type="match status" value="1"/>
</dbReference>
<organism evidence="4 5">
    <name type="scientific">Hypsizygus marmoreus</name>
    <name type="common">White beech mushroom</name>
    <name type="synonym">Agaricus marmoreus</name>
    <dbReference type="NCBI Taxonomy" id="39966"/>
    <lineage>
        <taxon>Eukaryota</taxon>
        <taxon>Fungi</taxon>
        <taxon>Dikarya</taxon>
        <taxon>Basidiomycota</taxon>
        <taxon>Agaricomycotina</taxon>
        <taxon>Agaricomycetes</taxon>
        <taxon>Agaricomycetidae</taxon>
        <taxon>Agaricales</taxon>
        <taxon>Tricholomatineae</taxon>
        <taxon>Lyophyllaceae</taxon>
        <taxon>Hypsizygus</taxon>
    </lineage>
</organism>
<dbReference type="InterPro" id="IPR050802">
    <property type="entry name" value="EF-GSTs"/>
</dbReference>
<dbReference type="PANTHER" id="PTHR43986">
    <property type="entry name" value="ELONGATION FACTOR 1-GAMMA"/>
    <property type="match status" value="1"/>
</dbReference>
<dbReference type="PROSITE" id="PS50404">
    <property type="entry name" value="GST_NTER"/>
    <property type="match status" value="1"/>
</dbReference>
<name>A0A369J937_HYPMA</name>